<proteinExistence type="predicted"/>
<dbReference type="VEuPathDB" id="VectorBase:PPAI005887"/>
<accession>A0A1B0DDB6</accession>
<evidence type="ECO:0000313" key="2">
    <source>
        <dbReference type="Proteomes" id="UP000092462"/>
    </source>
</evidence>
<dbReference type="EMBL" id="AJVK01005364">
    <property type="status" value="NOT_ANNOTATED_CDS"/>
    <property type="molecule type" value="Genomic_DNA"/>
</dbReference>
<organism evidence="1 2">
    <name type="scientific">Phlebotomus papatasi</name>
    <name type="common">Sandfly</name>
    <dbReference type="NCBI Taxonomy" id="29031"/>
    <lineage>
        <taxon>Eukaryota</taxon>
        <taxon>Metazoa</taxon>
        <taxon>Ecdysozoa</taxon>
        <taxon>Arthropoda</taxon>
        <taxon>Hexapoda</taxon>
        <taxon>Insecta</taxon>
        <taxon>Pterygota</taxon>
        <taxon>Neoptera</taxon>
        <taxon>Endopterygota</taxon>
        <taxon>Diptera</taxon>
        <taxon>Nematocera</taxon>
        <taxon>Psychodoidea</taxon>
        <taxon>Psychodidae</taxon>
        <taxon>Phlebotomus</taxon>
        <taxon>Phlebotomus</taxon>
    </lineage>
</organism>
<dbReference type="AlphaFoldDB" id="A0A1B0DDB6"/>
<dbReference type="EnsemblMetazoa" id="PPAI005887-RA">
    <property type="protein sequence ID" value="PPAI005887-PA"/>
    <property type="gene ID" value="PPAI005887"/>
</dbReference>
<evidence type="ECO:0000313" key="1">
    <source>
        <dbReference type="EnsemblMetazoa" id="PPAI005887-PA"/>
    </source>
</evidence>
<keyword evidence="2" id="KW-1185">Reference proteome</keyword>
<sequence length="21" mass="2279">MPPKKLPIGSNTLDTVVQIVK</sequence>
<name>A0A1B0DDB6_PHLPP</name>
<dbReference type="Proteomes" id="UP000092462">
    <property type="component" value="Unassembled WGS sequence"/>
</dbReference>
<reference evidence="1" key="1">
    <citation type="submission" date="2022-08" db="UniProtKB">
        <authorList>
            <consortium name="EnsemblMetazoa"/>
        </authorList>
    </citation>
    <scope>IDENTIFICATION</scope>
    <source>
        <strain evidence="1">Israel</strain>
    </source>
</reference>
<protein>
    <submittedName>
        <fullName evidence="1">Uncharacterized protein</fullName>
    </submittedName>
</protein>